<evidence type="ECO:0000256" key="2">
    <source>
        <dbReference type="ARBA" id="ARBA00022552"/>
    </source>
</evidence>
<dbReference type="EC" id="2.1.1.172" evidence="6"/>
<organism evidence="9 10">
    <name type="scientific">Vibrio quintilis</name>
    <dbReference type="NCBI Taxonomy" id="1117707"/>
    <lineage>
        <taxon>Bacteria</taxon>
        <taxon>Pseudomonadati</taxon>
        <taxon>Pseudomonadota</taxon>
        <taxon>Gammaproteobacteria</taxon>
        <taxon>Vibrionales</taxon>
        <taxon>Vibrionaceae</taxon>
        <taxon>Vibrio</taxon>
    </lineage>
</organism>
<dbReference type="NCBIfam" id="NF007023">
    <property type="entry name" value="PRK09489.1"/>
    <property type="match status" value="1"/>
</dbReference>
<evidence type="ECO:0000256" key="3">
    <source>
        <dbReference type="ARBA" id="ARBA00022603"/>
    </source>
</evidence>
<sequence length="355" mass="39644">MRKSRLFTDKQKQTMSNYTAPSQIAKRQQDYFQDKHVLVAGELEDHYPVMLSSICKSVSVFTTHYGYYLQSKKHKEVNTYFGAELNEHIEADVVLLYWPKAKQEASYLLAMLMSKLGTGTELVVVGENRSGVKSIEKMFQPYGKIHKYDSARRCSFYWGECSQIPQPFDLQSWFETYQIHVQDKTVTVKSLPGVFSHGRLDDGSKLLLDTLKASQGKVLDFGCGAGVIGAVVASQNSGIHLSMCDVSALAIESAKATLAANGLNGEVFPSDVYSDINEKFDYIISNPPFHAGLETSYHATESLLAKAPGYLNKQGQLMIVANSFLKYTPLIEQSFGHCNTLAKNTKFAIYQAEYK</sequence>
<dbReference type="HAMAP" id="MF_01862">
    <property type="entry name" value="16SrRNA_methyltr_C"/>
    <property type="match status" value="1"/>
</dbReference>
<dbReference type="GO" id="GO:0052914">
    <property type="term" value="F:16S rRNA (guanine(1207)-N(2))-methyltransferase activity"/>
    <property type="evidence" value="ECO:0007669"/>
    <property type="project" value="UniProtKB-EC"/>
</dbReference>
<proteinExistence type="inferred from homology"/>
<evidence type="ECO:0000256" key="6">
    <source>
        <dbReference type="HAMAP-Rule" id="MF_01862"/>
    </source>
</evidence>
<dbReference type="EMBL" id="FRFG01000013">
    <property type="protein sequence ID" value="SHO55306.1"/>
    <property type="molecule type" value="Genomic_DNA"/>
</dbReference>
<keyword evidence="1 6" id="KW-0963">Cytoplasm</keyword>
<dbReference type="InterPro" id="IPR013675">
    <property type="entry name" value="Mtase_sm_N"/>
</dbReference>
<dbReference type="CDD" id="cd02440">
    <property type="entry name" value="AdoMet_MTases"/>
    <property type="match status" value="1"/>
</dbReference>
<keyword evidence="5 6" id="KW-0949">S-adenosyl-L-methionine</keyword>
<dbReference type="Pfam" id="PF05175">
    <property type="entry name" value="MTS"/>
    <property type="match status" value="1"/>
</dbReference>
<keyword evidence="4 6" id="KW-0808">Transferase</keyword>
<comment type="similarity">
    <text evidence="6">Belongs to the methyltransferase superfamily. RsmC family.</text>
</comment>
<dbReference type="SUPFAM" id="SSF53335">
    <property type="entry name" value="S-adenosyl-L-methionine-dependent methyltransferases"/>
    <property type="match status" value="1"/>
</dbReference>
<dbReference type="InterPro" id="IPR046977">
    <property type="entry name" value="RsmC/RlmG"/>
</dbReference>
<evidence type="ECO:0000259" key="7">
    <source>
        <dbReference type="Pfam" id="PF05175"/>
    </source>
</evidence>
<dbReference type="Gene3D" id="3.40.50.150">
    <property type="entry name" value="Vaccinia Virus protein VP39"/>
    <property type="match status" value="2"/>
</dbReference>
<evidence type="ECO:0000313" key="10">
    <source>
        <dbReference type="Proteomes" id="UP000184600"/>
    </source>
</evidence>
<accession>A0A1M7YS15</accession>
<reference evidence="10" key="1">
    <citation type="submission" date="2016-12" db="EMBL/GenBank/DDBJ databases">
        <authorList>
            <person name="Rodrigo-Torres L."/>
            <person name="Arahal R.D."/>
            <person name="Lucena T."/>
        </authorList>
    </citation>
    <scope>NUCLEOTIDE SEQUENCE [LARGE SCALE GENOMIC DNA]</scope>
</reference>
<comment type="subunit">
    <text evidence="6">Monomer.</text>
</comment>
<dbReference type="InterPro" id="IPR029063">
    <property type="entry name" value="SAM-dependent_MTases_sf"/>
</dbReference>
<evidence type="ECO:0000256" key="5">
    <source>
        <dbReference type="ARBA" id="ARBA00022691"/>
    </source>
</evidence>
<dbReference type="GO" id="GO:0005737">
    <property type="term" value="C:cytoplasm"/>
    <property type="evidence" value="ECO:0007669"/>
    <property type="project" value="UniProtKB-SubCell"/>
</dbReference>
<dbReference type="InterPro" id="IPR007848">
    <property type="entry name" value="Small_mtfrase_dom"/>
</dbReference>
<feature type="domain" description="Methyltransferase small" evidence="7">
    <location>
        <begin position="186"/>
        <end position="351"/>
    </location>
</feature>
<evidence type="ECO:0000256" key="1">
    <source>
        <dbReference type="ARBA" id="ARBA00022490"/>
    </source>
</evidence>
<comment type="subcellular location">
    <subcellularLocation>
        <location evidence="6">Cytoplasm</location>
    </subcellularLocation>
</comment>
<evidence type="ECO:0000259" key="8">
    <source>
        <dbReference type="Pfam" id="PF08468"/>
    </source>
</evidence>
<keyword evidence="10" id="KW-1185">Reference proteome</keyword>
<name>A0A1M7YS15_9VIBR</name>
<dbReference type="STRING" id="1117707.VQ7734_01027"/>
<comment type="catalytic activity">
    <reaction evidence="6">
        <text>guanosine(1207) in 16S rRNA + S-adenosyl-L-methionine = N(2)-methylguanosine(1207) in 16S rRNA + S-adenosyl-L-homocysteine + H(+)</text>
        <dbReference type="Rhea" id="RHEA:42736"/>
        <dbReference type="Rhea" id="RHEA-COMP:10213"/>
        <dbReference type="Rhea" id="RHEA-COMP:10214"/>
        <dbReference type="ChEBI" id="CHEBI:15378"/>
        <dbReference type="ChEBI" id="CHEBI:57856"/>
        <dbReference type="ChEBI" id="CHEBI:59789"/>
        <dbReference type="ChEBI" id="CHEBI:74269"/>
        <dbReference type="ChEBI" id="CHEBI:74481"/>
        <dbReference type="EC" id="2.1.1.172"/>
    </reaction>
</comment>
<keyword evidence="3 6" id="KW-0489">Methyltransferase</keyword>
<dbReference type="GO" id="GO:0003676">
    <property type="term" value="F:nucleic acid binding"/>
    <property type="evidence" value="ECO:0007669"/>
    <property type="project" value="InterPro"/>
</dbReference>
<evidence type="ECO:0000313" key="9">
    <source>
        <dbReference type="EMBL" id="SHO55306.1"/>
    </source>
</evidence>
<dbReference type="Pfam" id="PF08468">
    <property type="entry name" value="MTS_N"/>
    <property type="match status" value="1"/>
</dbReference>
<dbReference type="PROSITE" id="PS00092">
    <property type="entry name" value="N6_MTASE"/>
    <property type="match status" value="1"/>
</dbReference>
<gene>
    <name evidence="6 9" type="primary">rsmC</name>
    <name evidence="9" type="ORF">VQ7734_01027</name>
</gene>
<comment type="function">
    <text evidence="6">Specifically methylates the guanine in position 1207 of 16S rRNA in the 30S particle.</text>
</comment>
<dbReference type="InterPro" id="IPR023543">
    <property type="entry name" value="rRNA_ssu_MeTfrase_C"/>
</dbReference>
<dbReference type="InterPro" id="IPR002052">
    <property type="entry name" value="DNA_methylase_N6_adenine_CS"/>
</dbReference>
<dbReference type="Proteomes" id="UP000184600">
    <property type="component" value="Unassembled WGS sequence"/>
</dbReference>
<dbReference type="PANTHER" id="PTHR47816:SF4">
    <property type="entry name" value="RIBOSOMAL RNA SMALL SUBUNIT METHYLTRANSFERASE C"/>
    <property type="match status" value="1"/>
</dbReference>
<keyword evidence="2 6" id="KW-0698">rRNA processing</keyword>
<feature type="domain" description="Methyltransferase small N-terminal" evidence="8">
    <location>
        <begin position="22"/>
        <end position="177"/>
    </location>
</feature>
<dbReference type="PANTHER" id="PTHR47816">
    <property type="entry name" value="RIBOSOMAL RNA SMALL SUBUNIT METHYLTRANSFERASE C"/>
    <property type="match status" value="1"/>
</dbReference>
<evidence type="ECO:0000256" key="4">
    <source>
        <dbReference type="ARBA" id="ARBA00022679"/>
    </source>
</evidence>
<protein>
    <recommendedName>
        <fullName evidence="6">Ribosomal RNA small subunit methyltransferase C</fullName>
        <ecNumber evidence="6">2.1.1.172</ecNumber>
    </recommendedName>
    <alternativeName>
        <fullName evidence="6">16S rRNA m2G1207 methyltransferase</fullName>
    </alternativeName>
    <alternativeName>
        <fullName evidence="6">rRNA (guanine-N(2)-)-methyltransferase RsmC</fullName>
    </alternativeName>
</protein>
<dbReference type="AlphaFoldDB" id="A0A1M7YS15"/>